<dbReference type="Proteomes" id="UP000823775">
    <property type="component" value="Unassembled WGS sequence"/>
</dbReference>
<keyword evidence="3" id="KW-1185">Reference proteome</keyword>
<evidence type="ECO:0000313" key="2">
    <source>
        <dbReference type="EMBL" id="MCD9645342.1"/>
    </source>
</evidence>
<evidence type="ECO:0000256" key="1">
    <source>
        <dbReference type="SAM" id="MobiDB-lite"/>
    </source>
</evidence>
<proteinExistence type="predicted"/>
<dbReference type="EMBL" id="JACEIK010004401">
    <property type="protein sequence ID" value="MCD9645342.1"/>
    <property type="molecule type" value="Genomic_DNA"/>
</dbReference>
<feature type="compositionally biased region" description="Low complexity" evidence="1">
    <location>
        <begin position="92"/>
        <end position="112"/>
    </location>
</feature>
<feature type="region of interest" description="Disordered" evidence="1">
    <location>
        <begin position="67"/>
        <end position="145"/>
    </location>
</feature>
<protein>
    <submittedName>
        <fullName evidence="2">Uncharacterized protein</fullName>
    </submittedName>
</protein>
<organism evidence="2 3">
    <name type="scientific">Datura stramonium</name>
    <name type="common">Jimsonweed</name>
    <name type="synonym">Common thornapple</name>
    <dbReference type="NCBI Taxonomy" id="4076"/>
    <lineage>
        <taxon>Eukaryota</taxon>
        <taxon>Viridiplantae</taxon>
        <taxon>Streptophyta</taxon>
        <taxon>Embryophyta</taxon>
        <taxon>Tracheophyta</taxon>
        <taxon>Spermatophyta</taxon>
        <taxon>Magnoliopsida</taxon>
        <taxon>eudicotyledons</taxon>
        <taxon>Gunneridae</taxon>
        <taxon>Pentapetalae</taxon>
        <taxon>asterids</taxon>
        <taxon>lamiids</taxon>
        <taxon>Solanales</taxon>
        <taxon>Solanaceae</taxon>
        <taxon>Solanoideae</taxon>
        <taxon>Datureae</taxon>
        <taxon>Datura</taxon>
    </lineage>
</organism>
<feature type="compositionally biased region" description="Basic and acidic residues" evidence="1">
    <location>
        <begin position="1"/>
        <end position="10"/>
    </location>
</feature>
<gene>
    <name evidence="2" type="ORF">HAX54_034198</name>
</gene>
<feature type="region of interest" description="Disordered" evidence="1">
    <location>
        <begin position="1"/>
        <end position="46"/>
    </location>
</feature>
<name>A0ABS8VFU8_DATST</name>
<accession>A0ABS8VFU8</accession>
<evidence type="ECO:0000313" key="3">
    <source>
        <dbReference type="Proteomes" id="UP000823775"/>
    </source>
</evidence>
<reference evidence="2 3" key="1">
    <citation type="journal article" date="2021" name="BMC Genomics">
        <title>Datura genome reveals duplications of psychoactive alkaloid biosynthetic genes and high mutation rate following tissue culture.</title>
        <authorList>
            <person name="Rajewski A."/>
            <person name="Carter-House D."/>
            <person name="Stajich J."/>
            <person name="Litt A."/>
        </authorList>
    </citation>
    <scope>NUCLEOTIDE SEQUENCE [LARGE SCALE GENOMIC DNA]</scope>
    <source>
        <strain evidence="2">AR-01</strain>
    </source>
</reference>
<comment type="caution">
    <text evidence="2">The sequence shown here is derived from an EMBL/GenBank/DDBJ whole genome shotgun (WGS) entry which is preliminary data.</text>
</comment>
<sequence>MTGELMELRMIDGPSLAPSPKQEIMPPKFPPTRGGARKRSDRADYMRHLQDENTDCEEEVQEVEINAPSLGYQTRFAARQQAANPQSKEGNDSLASESSSSSGSPDSDAGSGNEDSSSPIEDTEPIRGDIIKGKRQGSEIACAGK</sequence>